<dbReference type="PROSITE" id="PS51257">
    <property type="entry name" value="PROKAR_LIPOPROTEIN"/>
    <property type="match status" value="1"/>
</dbReference>
<gene>
    <name evidence="1" type="ORF">GALL_304260</name>
</gene>
<name>A0A1J5QVL5_9ZZZZ</name>
<protein>
    <submittedName>
        <fullName evidence="1">DsrE/DsrF-like family protein</fullName>
    </submittedName>
</protein>
<dbReference type="Gene3D" id="3.40.1260.10">
    <property type="entry name" value="DsrEFH-like"/>
    <property type="match status" value="1"/>
</dbReference>
<evidence type="ECO:0000313" key="1">
    <source>
        <dbReference type="EMBL" id="OIQ87713.1"/>
    </source>
</evidence>
<comment type="caution">
    <text evidence="1">The sequence shown here is derived from an EMBL/GenBank/DDBJ whole genome shotgun (WGS) entry which is preliminary data.</text>
</comment>
<dbReference type="Pfam" id="PF02635">
    <property type="entry name" value="DsrE"/>
    <property type="match status" value="1"/>
</dbReference>
<dbReference type="AlphaFoldDB" id="A0A1J5QVL5"/>
<dbReference type="PANTHER" id="PTHR37691">
    <property type="entry name" value="BLR3518 PROTEIN"/>
    <property type="match status" value="1"/>
</dbReference>
<dbReference type="PANTHER" id="PTHR37691:SF1">
    <property type="entry name" value="BLR3518 PROTEIN"/>
    <property type="match status" value="1"/>
</dbReference>
<dbReference type="InterPro" id="IPR027396">
    <property type="entry name" value="DsrEFH-like"/>
</dbReference>
<reference evidence="1" key="1">
    <citation type="submission" date="2016-10" db="EMBL/GenBank/DDBJ databases">
        <title>Sequence of Gallionella enrichment culture.</title>
        <authorList>
            <person name="Poehlein A."/>
            <person name="Muehling M."/>
            <person name="Daniel R."/>
        </authorList>
    </citation>
    <scope>NUCLEOTIDE SEQUENCE</scope>
</reference>
<dbReference type="InterPro" id="IPR003787">
    <property type="entry name" value="Sulphur_relay_DsrE/F-like"/>
</dbReference>
<dbReference type="SUPFAM" id="SSF75169">
    <property type="entry name" value="DsrEFH-like"/>
    <property type="match status" value="1"/>
</dbReference>
<accession>A0A1J5QVL5</accession>
<dbReference type="EMBL" id="MLJW01000408">
    <property type="protein sequence ID" value="OIQ87713.1"/>
    <property type="molecule type" value="Genomic_DNA"/>
</dbReference>
<organism evidence="1">
    <name type="scientific">mine drainage metagenome</name>
    <dbReference type="NCBI Taxonomy" id="410659"/>
    <lineage>
        <taxon>unclassified sequences</taxon>
        <taxon>metagenomes</taxon>
        <taxon>ecological metagenomes</taxon>
    </lineage>
</organism>
<sequence>MTPSIRQIFVTAAAAAALAACANAHAADPSAIHVDIPVHLKHADVVFNMDHRAFAGDLPVGMHYMDLLSQRYKKQSIGGKIIGVFHGDAAYMVLNDHAYDLARHVTTGNPYARLIAHLRAQGVQIEECRVSMMAHHWGNADLLPGVLVNGGAVARLIWLHQQGYAQIQP</sequence>
<proteinExistence type="predicted"/>